<sequence>MRRIRNSVKKRFGKYLDYLTEFPLKPMDLQTCFSVDKPFVSSNRIPEVVYQTWDFNEFGKNHLKSLRDFQLLNLDLKFCLILASDRDEYMKKRWSEHKIFDIYKGAVLGPMKVDIFRYCLLFERGGYYFDINKSVSVPLKNLHSEDAAGMVCFEPGSHRILPNQSILHRVAHPDRFVAQWGFAFEKNSPVLKTVIENICSYAHYFANRNFERPKNAILQLTGPGIFTKSFWTALEENPKLQIDQVGINFNGHGDRNILGSHVRYLTVPNYDQTRKSRILELKEKNINHVESG</sequence>
<dbReference type="STRING" id="311410.LA5095_02706"/>
<protein>
    <submittedName>
        <fullName evidence="1">Mannosyltransferase OCH1</fullName>
    </submittedName>
</protein>
<dbReference type="AlphaFoldDB" id="A0A0M7AFL0"/>
<evidence type="ECO:0000313" key="2">
    <source>
        <dbReference type="Proteomes" id="UP000049983"/>
    </source>
</evidence>
<dbReference type="EMBL" id="CXWC01000001">
    <property type="protein sequence ID" value="CTQ63622.1"/>
    <property type="molecule type" value="Genomic_DNA"/>
</dbReference>
<dbReference type="Pfam" id="PF04488">
    <property type="entry name" value="Gly_transf_sug"/>
    <property type="match status" value="1"/>
</dbReference>
<keyword evidence="1" id="KW-0328">Glycosyltransferase</keyword>
<keyword evidence="1" id="KW-0808">Transferase</keyword>
<dbReference type="PANTHER" id="PTHR31834">
    <property type="entry name" value="INITIATION-SPECIFIC ALPHA-1,6-MANNOSYLTRANSFERASE"/>
    <property type="match status" value="1"/>
</dbReference>
<dbReference type="Proteomes" id="UP000049983">
    <property type="component" value="Unassembled WGS sequence"/>
</dbReference>
<dbReference type="InterPro" id="IPR007577">
    <property type="entry name" value="GlycoTrfase_DXD_sugar-bd_CS"/>
</dbReference>
<dbReference type="GO" id="GO:0006487">
    <property type="term" value="P:protein N-linked glycosylation"/>
    <property type="evidence" value="ECO:0007669"/>
    <property type="project" value="TreeGrafter"/>
</dbReference>
<dbReference type="PANTHER" id="PTHR31834:SF9">
    <property type="entry name" value="INITIATION-SPECIFIC ALPHA-1,6-MANNOSYLTRANSFERASE"/>
    <property type="match status" value="1"/>
</dbReference>
<organism evidence="1 2">
    <name type="scientific">Roseibium album</name>
    <dbReference type="NCBI Taxonomy" id="311410"/>
    <lineage>
        <taxon>Bacteria</taxon>
        <taxon>Pseudomonadati</taxon>
        <taxon>Pseudomonadota</taxon>
        <taxon>Alphaproteobacteria</taxon>
        <taxon>Hyphomicrobiales</taxon>
        <taxon>Stappiaceae</taxon>
        <taxon>Roseibium</taxon>
    </lineage>
</organism>
<gene>
    <name evidence="1" type="ORF">LA5096_00075</name>
</gene>
<dbReference type="GO" id="GO:0000009">
    <property type="term" value="F:alpha-1,6-mannosyltransferase activity"/>
    <property type="evidence" value="ECO:0007669"/>
    <property type="project" value="InterPro"/>
</dbReference>
<proteinExistence type="predicted"/>
<dbReference type="InterPro" id="IPR039367">
    <property type="entry name" value="Och1-like"/>
</dbReference>
<keyword evidence="2" id="KW-1185">Reference proteome</keyword>
<dbReference type="OrthoDB" id="277808at2"/>
<evidence type="ECO:0000313" key="1">
    <source>
        <dbReference type="EMBL" id="CTQ63622.1"/>
    </source>
</evidence>
<dbReference type="InterPro" id="IPR029044">
    <property type="entry name" value="Nucleotide-diphossugar_trans"/>
</dbReference>
<dbReference type="Gene3D" id="3.90.550.20">
    <property type="match status" value="1"/>
</dbReference>
<dbReference type="SUPFAM" id="SSF53448">
    <property type="entry name" value="Nucleotide-diphospho-sugar transferases"/>
    <property type="match status" value="1"/>
</dbReference>
<name>A0A0M7AFL0_9HYPH</name>
<reference evidence="2" key="1">
    <citation type="submission" date="2015-07" db="EMBL/GenBank/DDBJ databases">
        <authorList>
            <person name="Rodrigo-Torres Lidia"/>
            <person name="Arahal R.David."/>
        </authorList>
    </citation>
    <scope>NUCLEOTIDE SEQUENCE [LARGE SCALE GENOMIC DNA]</scope>
    <source>
        <strain evidence="2">CECT 5096</strain>
    </source>
</reference>
<accession>A0A0M7AFL0</accession>